<name>A0A7W6G8V2_9SPHN</name>
<comment type="caution">
    <text evidence="1">The sequence shown here is derived from an EMBL/GenBank/DDBJ whole genome shotgun (WGS) entry which is preliminary data.</text>
</comment>
<dbReference type="Proteomes" id="UP000548867">
    <property type="component" value="Unassembled WGS sequence"/>
</dbReference>
<organism evidence="1 2">
    <name type="scientific">Novosphingobium sediminicola</name>
    <dbReference type="NCBI Taxonomy" id="563162"/>
    <lineage>
        <taxon>Bacteria</taxon>
        <taxon>Pseudomonadati</taxon>
        <taxon>Pseudomonadota</taxon>
        <taxon>Alphaproteobacteria</taxon>
        <taxon>Sphingomonadales</taxon>
        <taxon>Sphingomonadaceae</taxon>
        <taxon>Novosphingobium</taxon>
    </lineage>
</organism>
<accession>A0A7W6G8V2</accession>
<protein>
    <submittedName>
        <fullName evidence="1">Uncharacterized protein</fullName>
    </submittedName>
</protein>
<dbReference type="AlphaFoldDB" id="A0A7W6G8V2"/>
<evidence type="ECO:0000313" key="2">
    <source>
        <dbReference type="Proteomes" id="UP000548867"/>
    </source>
</evidence>
<proteinExistence type="predicted"/>
<sequence>MMGIKQTQLLTAVHYGKCVINVEHSPPVDR</sequence>
<gene>
    <name evidence="1" type="ORF">GGR38_004676</name>
</gene>
<dbReference type="EMBL" id="JACIDX010000031">
    <property type="protein sequence ID" value="MBB3957701.1"/>
    <property type="molecule type" value="Genomic_DNA"/>
</dbReference>
<evidence type="ECO:0000313" key="1">
    <source>
        <dbReference type="EMBL" id="MBB3957701.1"/>
    </source>
</evidence>
<reference evidence="1 2" key="1">
    <citation type="submission" date="2020-08" db="EMBL/GenBank/DDBJ databases">
        <title>Genomic Encyclopedia of Type Strains, Phase IV (KMG-IV): sequencing the most valuable type-strain genomes for metagenomic binning, comparative biology and taxonomic classification.</title>
        <authorList>
            <person name="Goeker M."/>
        </authorList>
    </citation>
    <scope>NUCLEOTIDE SEQUENCE [LARGE SCALE GENOMIC DNA]</scope>
    <source>
        <strain evidence="1 2">DSM 27057</strain>
    </source>
</reference>
<keyword evidence="2" id="KW-1185">Reference proteome</keyword>